<evidence type="ECO:0000313" key="2">
    <source>
        <dbReference type="EMBL" id="CAB9530912.1"/>
    </source>
</evidence>
<dbReference type="SUPFAM" id="SSF63411">
    <property type="entry name" value="LuxS/MPP-like metallohydrolase"/>
    <property type="match status" value="2"/>
</dbReference>
<dbReference type="PANTHER" id="PTHR11851">
    <property type="entry name" value="METALLOPROTEASE"/>
    <property type="match status" value="1"/>
</dbReference>
<dbReference type="PANTHER" id="PTHR11851:SF49">
    <property type="entry name" value="MITOCHONDRIAL-PROCESSING PEPTIDASE SUBUNIT ALPHA"/>
    <property type="match status" value="1"/>
</dbReference>
<dbReference type="AlphaFoldDB" id="A0A9N8F1G0"/>
<protein>
    <submittedName>
        <fullName evidence="2">Insulinase (Peptidase family M16)</fullName>
    </submittedName>
</protein>
<dbReference type="EMBL" id="CAICTM010003107">
    <property type="protein sequence ID" value="CAB9530912.1"/>
    <property type="molecule type" value="Genomic_DNA"/>
</dbReference>
<proteinExistence type="inferred from homology"/>
<keyword evidence="3" id="KW-1185">Reference proteome</keyword>
<name>A0A9N8F1G0_9STRA</name>
<evidence type="ECO:0000256" key="1">
    <source>
        <dbReference type="ARBA" id="ARBA00007261"/>
    </source>
</evidence>
<dbReference type="Proteomes" id="UP001153069">
    <property type="component" value="Unassembled WGS sequence"/>
</dbReference>
<sequence>MMQRALSAVPRAAKAISKQRQFSALVSLDEEFPGLPATSPSPATASSPSVSTLPSGLTVVTEDASSSTTVTLTFPKAGSADEMLDEQGAALVNKGLAFNSGSGLSTMMIMRNIEDDGGMPFSSAGKFGATLGFTCPPENAARLAPLLATDCSFEKWDVRDARKLAATETEIAQSSAQVVLTEHLNAAAFGPQSAAGRPFYSASSVGLAEIQSFRSRAYGVNGAVLAVTGVADHASFVKAIEEGFSESPAGTPDAAASLTIWVEKADWPCQVDTHTLHLPLMLSGAASGVTGFSSKGLVGVYAGGTSTGELVDTLSTAVTSAGPELVARAKVLAKAEALFALDGGSKSLAEAMTASVVETGTFAGAAGVIAAYDAISDKEVDAAVSAMFKKTPALAAVGDITSVPYLGSIVSRFS</sequence>
<evidence type="ECO:0000313" key="3">
    <source>
        <dbReference type="Proteomes" id="UP001153069"/>
    </source>
</evidence>
<organism evidence="2 3">
    <name type="scientific">Seminavis robusta</name>
    <dbReference type="NCBI Taxonomy" id="568900"/>
    <lineage>
        <taxon>Eukaryota</taxon>
        <taxon>Sar</taxon>
        <taxon>Stramenopiles</taxon>
        <taxon>Ochrophyta</taxon>
        <taxon>Bacillariophyta</taxon>
        <taxon>Bacillariophyceae</taxon>
        <taxon>Bacillariophycidae</taxon>
        <taxon>Naviculales</taxon>
        <taxon>Naviculaceae</taxon>
        <taxon>Seminavis</taxon>
    </lineage>
</organism>
<dbReference type="InterPro" id="IPR050361">
    <property type="entry name" value="MPP/UQCRC_Complex"/>
</dbReference>
<reference evidence="2" key="1">
    <citation type="submission" date="2020-06" db="EMBL/GenBank/DDBJ databases">
        <authorList>
            <consortium name="Plant Systems Biology data submission"/>
        </authorList>
    </citation>
    <scope>NUCLEOTIDE SEQUENCE</scope>
    <source>
        <strain evidence="2">D6</strain>
    </source>
</reference>
<dbReference type="GO" id="GO:0005739">
    <property type="term" value="C:mitochondrion"/>
    <property type="evidence" value="ECO:0007669"/>
    <property type="project" value="TreeGrafter"/>
</dbReference>
<dbReference type="OrthoDB" id="10251424at2759"/>
<dbReference type="Gene3D" id="3.30.830.10">
    <property type="entry name" value="Metalloenzyme, LuxS/M16 peptidase-like"/>
    <property type="match status" value="2"/>
</dbReference>
<dbReference type="InterPro" id="IPR011249">
    <property type="entry name" value="Metalloenz_LuxS/M16"/>
</dbReference>
<gene>
    <name evidence="2" type="ORF">SEMRO_3109_G343910.1</name>
</gene>
<comment type="similarity">
    <text evidence="1">Belongs to the peptidase M16 family.</text>
</comment>
<accession>A0A9N8F1G0</accession>
<dbReference type="GO" id="GO:0046872">
    <property type="term" value="F:metal ion binding"/>
    <property type="evidence" value="ECO:0007669"/>
    <property type="project" value="InterPro"/>
</dbReference>
<comment type="caution">
    <text evidence="2">The sequence shown here is derived from an EMBL/GenBank/DDBJ whole genome shotgun (WGS) entry which is preliminary data.</text>
</comment>